<feature type="chain" id="PRO_5045468753" evidence="2">
    <location>
        <begin position="19"/>
        <end position="290"/>
    </location>
</feature>
<organism evidence="3 4">
    <name type="scientific">Tenacibaculum platacis</name>
    <dbReference type="NCBI Taxonomy" id="3137852"/>
    <lineage>
        <taxon>Bacteria</taxon>
        <taxon>Pseudomonadati</taxon>
        <taxon>Bacteroidota</taxon>
        <taxon>Flavobacteriia</taxon>
        <taxon>Flavobacteriales</taxon>
        <taxon>Flavobacteriaceae</taxon>
        <taxon>Tenacibaculum</taxon>
    </lineage>
</organism>
<evidence type="ECO:0000313" key="3">
    <source>
        <dbReference type="EMBL" id="CAL2077387.1"/>
    </source>
</evidence>
<dbReference type="NCBIfam" id="TIGR01200">
    <property type="entry name" value="GLPGLI"/>
    <property type="match status" value="1"/>
</dbReference>
<keyword evidence="2" id="KW-0732">Signal</keyword>
<name>A0ABM9NSM2_9FLAO</name>
<evidence type="ECO:0000256" key="2">
    <source>
        <dbReference type="SAM" id="SignalP"/>
    </source>
</evidence>
<keyword evidence="4" id="KW-1185">Reference proteome</keyword>
<gene>
    <name evidence="3" type="ORF">T190607A01A_10523</name>
</gene>
<feature type="compositionally biased region" description="Basic and acidic residues" evidence="1">
    <location>
        <begin position="171"/>
        <end position="186"/>
    </location>
</feature>
<evidence type="ECO:0000256" key="1">
    <source>
        <dbReference type="SAM" id="MobiDB-lite"/>
    </source>
</evidence>
<accession>A0ABM9NSM2</accession>
<proteinExistence type="predicted"/>
<sequence>MKSLVTYLFIFFSVACFAQKDFYGKAVYQSKTSFDLEQWNNREMSEQQKKRIMERMKNMLEKKYVLQFNKSASIYKEEEKLEAPGRGGGFRFGGFSAELQYKSITDKKFLEEREFFGKKFLIEDTSEMPQWEMTGETKQIGNYVCYKATMLKKTDEFDWQNMRRRGRGRGRNRDGGKEEKKKDTANVKKVTEDIEMPKEVLVTAWYTPQIPVSNGPGEYWGLPGLILEINSGKTTILCTQIVLNPKERIEIEAPTKGDKVSRDEYNKIVKKKMEEMRDMWRGRRGRNSRR</sequence>
<comment type="caution">
    <text evidence="3">The sequence shown here is derived from an EMBL/GenBank/DDBJ whole genome shotgun (WGS) entry which is preliminary data.</text>
</comment>
<dbReference type="PROSITE" id="PS51257">
    <property type="entry name" value="PROKAR_LIPOPROTEIN"/>
    <property type="match status" value="1"/>
</dbReference>
<dbReference type="EMBL" id="CAXIXY010000003">
    <property type="protein sequence ID" value="CAL2077387.1"/>
    <property type="molecule type" value="Genomic_DNA"/>
</dbReference>
<dbReference type="Proteomes" id="UP001497416">
    <property type="component" value="Unassembled WGS sequence"/>
</dbReference>
<reference evidence="3 4" key="1">
    <citation type="submission" date="2024-05" db="EMBL/GenBank/DDBJ databases">
        <authorList>
            <person name="Duchaud E."/>
        </authorList>
    </citation>
    <scope>NUCLEOTIDE SEQUENCE [LARGE SCALE GENOMIC DNA]</scope>
    <source>
        <strain evidence="3">Ena-SAMPLE-TAB-13-05-2024-13:56:06:370-140302</strain>
    </source>
</reference>
<evidence type="ECO:0000313" key="4">
    <source>
        <dbReference type="Proteomes" id="UP001497416"/>
    </source>
</evidence>
<dbReference type="Pfam" id="PF09697">
    <property type="entry name" value="Porph_ging"/>
    <property type="match status" value="1"/>
</dbReference>
<feature type="region of interest" description="Disordered" evidence="1">
    <location>
        <begin position="159"/>
        <end position="186"/>
    </location>
</feature>
<dbReference type="RefSeq" id="WP_348710125.1">
    <property type="nucleotide sequence ID" value="NZ_CAXIXW010000011.1"/>
</dbReference>
<feature type="signal peptide" evidence="2">
    <location>
        <begin position="1"/>
        <end position="18"/>
    </location>
</feature>
<dbReference type="InterPro" id="IPR005901">
    <property type="entry name" value="GLPGLI"/>
</dbReference>
<protein>
    <submittedName>
        <fullName evidence="3">Ribonuclease Z</fullName>
    </submittedName>
</protein>